<evidence type="ECO:0000313" key="4">
    <source>
        <dbReference type="WBParaSite" id="jg4998"/>
    </source>
</evidence>
<evidence type="ECO:0000313" key="3">
    <source>
        <dbReference type="Proteomes" id="UP000887574"/>
    </source>
</evidence>
<organism evidence="3 4">
    <name type="scientific">Ditylenchus dipsaci</name>
    <dbReference type="NCBI Taxonomy" id="166011"/>
    <lineage>
        <taxon>Eukaryota</taxon>
        <taxon>Metazoa</taxon>
        <taxon>Ecdysozoa</taxon>
        <taxon>Nematoda</taxon>
        <taxon>Chromadorea</taxon>
        <taxon>Rhabditida</taxon>
        <taxon>Tylenchina</taxon>
        <taxon>Tylenchomorpha</taxon>
        <taxon>Sphaerularioidea</taxon>
        <taxon>Anguinidae</taxon>
        <taxon>Anguininae</taxon>
        <taxon>Ditylenchus</taxon>
    </lineage>
</organism>
<reference evidence="4" key="1">
    <citation type="submission" date="2022-11" db="UniProtKB">
        <authorList>
            <consortium name="WormBaseParasite"/>
        </authorList>
    </citation>
    <scope>IDENTIFICATION</scope>
</reference>
<evidence type="ECO:0000256" key="2">
    <source>
        <dbReference type="SAM" id="Phobius"/>
    </source>
</evidence>
<dbReference type="WBParaSite" id="jg4998">
    <property type="protein sequence ID" value="jg4998"/>
    <property type="gene ID" value="jg4998"/>
</dbReference>
<sequence length="103" mass="11626">MALTGALSLSRISIYFVCVIIIMQSCSCKITGMDHPAQPFLPSNPELRHDQLVRRTIELNDVFESARSHGKQRREAKSPDSSGTIDPDDGVISHMRYGRRKRK</sequence>
<name>A0A915EBS9_9BILA</name>
<dbReference type="AlphaFoldDB" id="A0A915EBS9"/>
<keyword evidence="2" id="KW-1133">Transmembrane helix</keyword>
<proteinExistence type="predicted"/>
<keyword evidence="2" id="KW-0812">Transmembrane</keyword>
<keyword evidence="3" id="KW-1185">Reference proteome</keyword>
<keyword evidence="2" id="KW-0472">Membrane</keyword>
<accession>A0A915EBS9</accession>
<feature type="transmembrane region" description="Helical" evidence="2">
    <location>
        <begin position="12"/>
        <end position="32"/>
    </location>
</feature>
<feature type="region of interest" description="Disordered" evidence="1">
    <location>
        <begin position="64"/>
        <end position="103"/>
    </location>
</feature>
<evidence type="ECO:0000256" key="1">
    <source>
        <dbReference type="SAM" id="MobiDB-lite"/>
    </source>
</evidence>
<dbReference type="Proteomes" id="UP000887574">
    <property type="component" value="Unplaced"/>
</dbReference>
<protein>
    <submittedName>
        <fullName evidence="4">Uncharacterized protein</fullName>
    </submittedName>
</protein>